<reference evidence="2 3" key="1">
    <citation type="submission" date="2023-11" db="EMBL/GenBank/DDBJ databases">
        <title>Draft genome sequence of a psychrophilic Clostridium strain from permafrost water brine.</title>
        <authorList>
            <person name="Shcherbakova V.A."/>
            <person name="Trubitsyn V.E."/>
            <person name="Zakharyuk A.G."/>
        </authorList>
    </citation>
    <scope>NUCLEOTIDE SEQUENCE [LARGE SCALE GENOMIC DNA]</scope>
    <source>
        <strain evidence="2 3">14F</strain>
    </source>
</reference>
<protein>
    <submittedName>
        <fullName evidence="2">Lactate utilization protein</fullName>
    </submittedName>
</protein>
<dbReference type="Proteomes" id="UP001498469">
    <property type="component" value="Unassembled WGS sequence"/>
</dbReference>
<dbReference type="InterPro" id="IPR003741">
    <property type="entry name" value="LUD_dom"/>
</dbReference>
<dbReference type="Pfam" id="PF02589">
    <property type="entry name" value="LUD_dom"/>
    <property type="match status" value="1"/>
</dbReference>
<comment type="caution">
    <text evidence="2">The sequence shown here is derived from an EMBL/GenBank/DDBJ whole genome shotgun (WGS) entry which is preliminary data.</text>
</comment>
<accession>A0ABU7UK76</accession>
<organism evidence="2 3">
    <name type="scientific">Clostridium frigoriphilum</name>
    <dbReference type="NCBI Taxonomy" id="443253"/>
    <lineage>
        <taxon>Bacteria</taxon>
        <taxon>Bacillati</taxon>
        <taxon>Bacillota</taxon>
        <taxon>Clostridia</taxon>
        <taxon>Eubacteriales</taxon>
        <taxon>Clostridiaceae</taxon>
        <taxon>Clostridium</taxon>
    </lineage>
</organism>
<proteinExistence type="predicted"/>
<dbReference type="RefSeq" id="WP_216246792.1">
    <property type="nucleotide sequence ID" value="NZ_JAZHFS010000003.1"/>
</dbReference>
<evidence type="ECO:0000313" key="3">
    <source>
        <dbReference type="Proteomes" id="UP001498469"/>
    </source>
</evidence>
<sequence>MNIEKTILALEKNNYEVSFFKTSEDAAHYLESKFNDEYIGFGDSETMFHMNLFDRLSLHNKVVDPKHCGAEATFRDTAIKCLTTDIFFTSVNALSETGEMVNIDGTGNRVAGSLFGHKKVYFVVSTNKIEPTLEASIWRARNIAAPGNAKRLGLKTPCAVKGDRCYNCSSPDRICNGLLIYYKKMNNTDMEIVLIDEKLGF</sequence>
<gene>
    <name evidence="2" type="ORF">SJI18_04980</name>
</gene>
<dbReference type="PANTHER" id="PTHR36179">
    <property type="entry name" value="LUD_DOM DOMAIN-CONTAINING PROTEIN"/>
    <property type="match status" value="1"/>
</dbReference>
<keyword evidence="3" id="KW-1185">Reference proteome</keyword>
<dbReference type="PANTHER" id="PTHR36179:SF2">
    <property type="entry name" value="LUD DOMAIN-CONTAINING PROTEIN"/>
    <property type="match status" value="1"/>
</dbReference>
<evidence type="ECO:0000259" key="1">
    <source>
        <dbReference type="Pfam" id="PF02589"/>
    </source>
</evidence>
<dbReference type="EMBL" id="JAZHFS010000003">
    <property type="protein sequence ID" value="MEF2111661.1"/>
    <property type="molecule type" value="Genomic_DNA"/>
</dbReference>
<evidence type="ECO:0000313" key="2">
    <source>
        <dbReference type="EMBL" id="MEF2111661.1"/>
    </source>
</evidence>
<feature type="domain" description="LUD" evidence="1">
    <location>
        <begin position="3"/>
        <end position="195"/>
    </location>
</feature>
<name>A0ABU7UK76_9CLOT</name>